<evidence type="ECO:0000259" key="1">
    <source>
        <dbReference type="Pfam" id="PF00534"/>
    </source>
</evidence>
<keyword evidence="2" id="KW-0328">Glycosyltransferase</keyword>
<reference evidence="2 3" key="1">
    <citation type="submission" date="2018-06" db="EMBL/GenBank/DDBJ databases">
        <authorList>
            <consortium name="Pathogen Informatics"/>
            <person name="Doyle S."/>
        </authorList>
    </citation>
    <scope>NUCLEOTIDE SEQUENCE [LARGE SCALE GENOMIC DNA]</scope>
    <source>
        <strain evidence="2 3">NCTC10723</strain>
    </source>
</reference>
<dbReference type="AlphaFoldDB" id="A0A377GV20"/>
<gene>
    <name evidence="2" type="primary">tagE_1</name>
    <name evidence="2" type="ORF">NCTC10723_00247</name>
</gene>
<dbReference type="InterPro" id="IPR001296">
    <property type="entry name" value="Glyco_trans_1"/>
</dbReference>
<dbReference type="Pfam" id="PF00534">
    <property type="entry name" value="Glycos_transf_1"/>
    <property type="match status" value="1"/>
</dbReference>
<protein>
    <submittedName>
        <fullName evidence="2">Probable poly(Glycerol-phosphate) alpha-glucosyltransferase</fullName>
        <ecNumber evidence="2">2.4.1.52</ecNumber>
    </submittedName>
</protein>
<name>A0A377GV20_9FUSO</name>
<keyword evidence="2" id="KW-0808">Transferase</keyword>
<dbReference type="Gene3D" id="3.40.50.2000">
    <property type="entry name" value="Glycogen Phosphorylase B"/>
    <property type="match status" value="2"/>
</dbReference>
<sequence>MKIMYCIPEFYNSGGMERVLSNKINWFKKNTEYEIIIITTDQKENISFYPLKNNYTLIDLKINYSNDRKRFFPIRIPIFLKKRKKHIELLQKIIIEKQPDIIVSMIGPELYFLPYLKLGKSKIIREHHFNKYASLFAEERKIYKLKNLFKIYKEEKIIEKYDRFIVLTEEDRIQWKNSKVQVINNSLSFYPKITSTLQNKKVISVGRLVYQKGYDLLIEIWKKVVEKYSDWILDIYGEGELRKELQEKINNYKLENNIFLRGREKNIQEKYLESSIYIMSSRYEGFGMVLVEAQACGLPIVSFDCPCGPKDIITNEEDGFLCEFGDIDDMVDKIIYLIENEEKRKIFGKKARENSLKFSEEKIMKQWKELFENLVKE</sequence>
<dbReference type="CDD" id="cd03820">
    <property type="entry name" value="GT4_AmsD-like"/>
    <property type="match status" value="1"/>
</dbReference>
<dbReference type="OrthoDB" id="9806653at2"/>
<keyword evidence="3" id="KW-1185">Reference proteome</keyword>
<dbReference type="GO" id="GO:0047265">
    <property type="term" value="F:poly(glycerol-phosphate) alpha-glucosyltransferase activity"/>
    <property type="evidence" value="ECO:0007669"/>
    <property type="project" value="UniProtKB-EC"/>
</dbReference>
<dbReference type="RefSeq" id="WP_115268571.1">
    <property type="nucleotide sequence ID" value="NZ_UGGU01000003.1"/>
</dbReference>
<evidence type="ECO:0000313" key="2">
    <source>
        <dbReference type="EMBL" id="STO30817.1"/>
    </source>
</evidence>
<dbReference type="EMBL" id="UGGU01000003">
    <property type="protein sequence ID" value="STO30817.1"/>
    <property type="molecule type" value="Genomic_DNA"/>
</dbReference>
<organism evidence="2 3">
    <name type="scientific">Fusobacterium necrogenes</name>
    <dbReference type="NCBI Taxonomy" id="858"/>
    <lineage>
        <taxon>Bacteria</taxon>
        <taxon>Fusobacteriati</taxon>
        <taxon>Fusobacteriota</taxon>
        <taxon>Fusobacteriia</taxon>
        <taxon>Fusobacteriales</taxon>
        <taxon>Fusobacteriaceae</taxon>
        <taxon>Fusobacterium</taxon>
    </lineage>
</organism>
<dbReference type="PANTHER" id="PTHR12526:SF630">
    <property type="entry name" value="GLYCOSYLTRANSFERASE"/>
    <property type="match status" value="1"/>
</dbReference>
<evidence type="ECO:0000313" key="3">
    <source>
        <dbReference type="Proteomes" id="UP000255328"/>
    </source>
</evidence>
<dbReference type="EC" id="2.4.1.52" evidence="2"/>
<dbReference type="PANTHER" id="PTHR12526">
    <property type="entry name" value="GLYCOSYLTRANSFERASE"/>
    <property type="match status" value="1"/>
</dbReference>
<accession>A0A377GV20</accession>
<proteinExistence type="predicted"/>
<dbReference type="Proteomes" id="UP000255328">
    <property type="component" value="Unassembled WGS sequence"/>
</dbReference>
<dbReference type="SUPFAM" id="SSF53756">
    <property type="entry name" value="UDP-Glycosyltransferase/glycogen phosphorylase"/>
    <property type="match status" value="1"/>
</dbReference>
<feature type="domain" description="Glycosyl transferase family 1" evidence="1">
    <location>
        <begin position="197"/>
        <end position="353"/>
    </location>
</feature>